<keyword evidence="2" id="KW-0472">Membrane</keyword>
<evidence type="ECO:0008006" key="5">
    <source>
        <dbReference type="Google" id="ProtNLM"/>
    </source>
</evidence>
<reference evidence="3" key="1">
    <citation type="submission" date="2019-05" db="EMBL/GenBank/DDBJ databases">
        <authorList>
            <person name="Zhang S."/>
            <person name="Liu J."/>
        </authorList>
    </citation>
    <scope>NUCLEOTIDE SEQUENCE [LARGE SCALE GENOMIC DNA]</scope>
</reference>
<evidence type="ECO:0000313" key="3">
    <source>
        <dbReference type="Ensembl" id="ENSBGRP00000039417.1"/>
    </source>
</evidence>
<organism evidence="3 4">
    <name type="scientific">Bos mutus grunniens</name>
    <name type="common">Wild yak</name>
    <name type="synonym">Bos grunniens</name>
    <dbReference type="NCBI Taxonomy" id="30521"/>
    <lineage>
        <taxon>Eukaryota</taxon>
        <taxon>Metazoa</taxon>
        <taxon>Chordata</taxon>
        <taxon>Craniata</taxon>
        <taxon>Vertebrata</taxon>
        <taxon>Euteleostomi</taxon>
        <taxon>Mammalia</taxon>
        <taxon>Eutheria</taxon>
        <taxon>Laurasiatheria</taxon>
        <taxon>Artiodactyla</taxon>
        <taxon>Ruminantia</taxon>
        <taxon>Pecora</taxon>
        <taxon>Bovidae</taxon>
        <taxon>Bovinae</taxon>
        <taxon>Bos</taxon>
    </lineage>
</organism>
<proteinExistence type="predicted"/>
<dbReference type="Proteomes" id="UP000694520">
    <property type="component" value="Chromosome 12"/>
</dbReference>
<feature type="transmembrane region" description="Helical" evidence="2">
    <location>
        <begin position="272"/>
        <end position="292"/>
    </location>
</feature>
<dbReference type="Ensembl" id="ENSBGRT00000045742.1">
    <property type="protein sequence ID" value="ENSBGRP00000039417.1"/>
    <property type="gene ID" value="ENSBGRG00000024792.1"/>
</dbReference>
<feature type="region of interest" description="Disordered" evidence="1">
    <location>
        <begin position="221"/>
        <end position="252"/>
    </location>
</feature>
<protein>
    <recommendedName>
        <fullName evidence="5">Supervillin</fullName>
    </recommendedName>
</protein>
<dbReference type="AlphaFoldDB" id="A0A8B9YNE3"/>
<accession>A0A8B9YNE3</accession>
<feature type="region of interest" description="Disordered" evidence="1">
    <location>
        <begin position="34"/>
        <end position="98"/>
    </location>
</feature>
<feature type="region of interest" description="Disordered" evidence="1">
    <location>
        <begin position="118"/>
        <end position="160"/>
    </location>
</feature>
<keyword evidence="2" id="KW-1133">Transmembrane helix</keyword>
<evidence type="ECO:0000256" key="2">
    <source>
        <dbReference type="SAM" id="Phobius"/>
    </source>
</evidence>
<keyword evidence="4" id="KW-1185">Reference proteome</keyword>
<keyword evidence="2" id="KW-0812">Transmembrane</keyword>
<evidence type="ECO:0000313" key="4">
    <source>
        <dbReference type="Proteomes" id="UP000694520"/>
    </source>
</evidence>
<name>A0A8B9YNE3_BOSMU</name>
<sequence length="300" mass="33087">MKRKERIARRLEGIETDTQPILLQSCTGLVTHRLLEEDTPRYMRATDPASPHIGRSNEEEETSDSSLEKQTRSKQCTETSGIHADSPYSSGIMDTQSLESKAERIARYKAERRRQLAEKYGLTLDPEADSETPSRYSRSRKDPRLRRKGGKKRRSAETELSGLRTCVAESKDYGLHRSDGVSDTEVLLNLKTKDAVKSPVPLAGPRPAPCREVSSSFSFSGRDSALGEVPRSPKAVHSLPSPSPGQPASQATPPVTCHSLFGVLSALQSSGLTIEIMILMIFFIFTMSTQVLPKQKASQS</sequence>
<feature type="compositionally biased region" description="Polar residues" evidence="1">
    <location>
        <begin position="87"/>
        <end position="98"/>
    </location>
</feature>
<evidence type="ECO:0000256" key="1">
    <source>
        <dbReference type="SAM" id="MobiDB-lite"/>
    </source>
</evidence>
<dbReference type="GeneTree" id="ENSGT00940000177440"/>
<reference evidence="3" key="2">
    <citation type="submission" date="2025-08" db="UniProtKB">
        <authorList>
            <consortium name="Ensembl"/>
        </authorList>
    </citation>
    <scope>IDENTIFICATION</scope>
</reference>
<reference evidence="3" key="3">
    <citation type="submission" date="2025-09" db="UniProtKB">
        <authorList>
            <consortium name="Ensembl"/>
        </authorList>
    </citation>
    <scope>IDENTIFICATION</scope>
</reference>
<feature type="compositionally biased region" description="Basic residues" evidence="1">
    <location>
        <begin position="137"/>
        <end position="154"/>
    </location>
</feature>